<evidence type="ECO:0000256" key="3">
    <source>
        <dbReference type="ARBA" id="ARBA00022691"/>
    </source>
</evidence>
<dbReference type="EMBL" id="PGCK01000004">
    <property type="protein sequence ID" value="MCD1294710.1"/>
    <property type="molecule type" value="Genomic_DNA"/>
</dbReference>
<dbReference type="SUPFAM" id="SSF102114">
    <property type="entry name" value="Radical SAM enzymes"/>
    <property type="match status" value="1"/>
</dbReference>
<dbReference type="InterPro" id="IPR058240">
    <property type="entry name" value="rSAM_sf"/>
</dbReference>
<dbReference type="GO" id="GO:0046872">
    <property type="term" value="F:metal ion binding"/>
    <property type="evidence" value="ECO:0007669"/>
    <property type="project" value="UniProtKB-KW"/>
</dbReference>
<evidence type="ECO:0000256" key="1">
    <source>
        <dbReference type="ARBA" id="ARBA00001966"/>
    </source>
</evidence>
<dbReference type="GO" id="GO:0051539">
    <property type="term" value="F:4 iron, 4 sulfur cluster binding"/>
    <property type="evidence" value="ECO:0007669"/>
    <property type="project" value="UniProtKB-KW"/>
</dbReference>
<proteinExistence type="predicted"/>
<dbReference type="InterPro" id="IPR023885">
    <property type="entry name" value="4Fe4S-binding_SPASM_dom"/>
</dbReference>
<accession>A0AAP2RDP5</accession>
<name>A0AAP2RDP5_9EURY</name>
<keyword evidence="4" id="KW-0479">Metal-binding</keyword>
<dbReference type="InterPro" id="IPR007197">
    <property type="entry name" value="rSAM"/>
</dbReference>
<keyword evidence="3" id="KW-0949">S-adenosyl-L-methionine</keyword>
<keyword evidence="2" id="KW-0004">4Fe-4S</keyword>
<evidence type="ECO:0000256" key="5">
    <source>
        <dbReference type="ARBA" id="ARBA00023004"/>
    </source>
</evidence>
<keyword evidence="5" id="KW-0408">Iron</keyword>
<dbReference type="InterPro" id="IPR013785">
    <property type="entry name" value="Aldolase_TIM"/>
</dbReference>
<organism evidence="8 9">
    <name type="scientific">Methanooceanicella nereidis</name>
    <dbReference type="NCBI Taxonomy" id="2052831"/>
    <lineage>
        <taxon>Archaea</taxon>
        <taxon>Methanobacteriati</taxon>
        <taxon>Methanobacteriota</taxon>
        <taxon>Stenosarchaea group</taxon>
        <taxon>Methanomicrobia</taxon>
        <taxon>Methanocellales</taxon>
        <taxon>Methanocellaceae</taxon>
        <taxon>Methanooceanicella</taxon>
    </lineage>
</organism>
<comment type="cofactor">
    <cofactor evidence="1">
        <name>[4Fe-4S] cluster</name>
        <dbReference type="ChEBI" id="CHEBI:49883"/>
    </cofactor>
</comment>
<dbReference type="PANTHER" id="PTHR11228">
    <property type="entry name" value="RADICAL SAM DOMAIN PROTEIN"/>
    <property type="match status" value="1"/>
</dbReference>
<reference evidence="8 9" key="1">
    <citation type="submission" date="2017-11" db="EMBL/GenBank/DDBJ databases">
        <title>Isolation and Characterization of Family Methanocellaceae Species from Potential Methane Hydrate Area Offshore Southwestern Taiwan.</title>
        <authorList>
            <person name="Zhang W.-L."/>
            <person name="Chen W.-C."/>
            <person name="Lai M.-C."/>
            <person name="Chen S.-C."/>
        </authorList>
    </citation>
    <scope>NUCLEOTIDE SEQUENCE [LARGE SCALE GENOMIC DNA]</scope>
    <source>
        <strain evidence="8 9">CWC-04</strain>
    </source>
</reference>
<evidence type="ECO:0000313" key="8">
    <source>
        <dbReference type="EMBL" id="MCD1294710.1"/>
    </source>
</evidence>
<dbReference type="InterPro" id="IPR050377">
    <property type="entry name" value="Radical_SAM_PqqE_MftC-like"/>
</dbReference>
<dbReference type="PANTHER" id="PTHR11228:SF7">
    <property type="entry name" value="PQQA PEPTIDE CYCLASE"/>
    <property type="match status" value="1"/>
</dbReference>
<dbReference type="SFLD" id="SFLDS00029">
    <property type="entry name" value="Radical_SAM"/>
    <property type="match status" value="1"/>
</dbReference>
<dbReference type="Gene3D" id="3.20.20.70">
    <property type="entry name" value="Aldolase class I"/>
    <property type="match status" value="1"/>
</dbReference>
<dbReference type="InterPro" id="IPR017200">
    <property type="entry name" value="PqqE-like"/>
</dbReference>
<dbReference type="PIRSF" id="PIRSF037420">
    <property type="entry name" value="PQQ_syn_pqqE"/>
    <property type="match status" value="1"/>
</dbReference>
<dbReference type="Pfam" id="PF04055">
    <property type="entry name" value="Radical_SAM"/>
    <property type="match status" value="1"/>
</dbReference>
<dbReference type="Proteomes" id="UP001320159">
    <property type="component" value="Unassembled WGS sequence"/>
</dbReference>
<dbReference type="NCBIfam" id="TIGR04085">
    <property type="entry name" value="rSAM_more_4Fe4S"/>
    <property type="match status" value="1"/>
</dbReference>
<keyword evidence="9" id="KW-1185">Reference proteome</keyword>
<dbReference type="CDD" id="cd01335">
    <property type="entry name" value="Radical_SAM"/>
    <property type="match status" value="1"/>
</dbReference>
<evidence type="ECO:0000256" key="6">
    <source>
        <dbReference type="ARBA" id="ARBA00023014"/>
    </source>
</evidence>
<gene>
    <name evidence="8" type="ORF">CUJ83_06815</name>
</gene>
<dbReference type="RefSeq" id="WP_230741543.1">
    <property type="nucleotide sequence ID" value="NZ_PGCK01000004.1"/>
</dbReference>
<sequence>MFKKLIEGISAIAKEPETGFIFEVTARCNNNCLYCYNIWKCGRMKAPQDISSLEWSAIADKLCDESLVRLITISGGEPFLRKDLPEITHHIASKRIKINLITNGTLLSEENVSKTIEDATLYEIPLLSDKPEVHDHLSGAKAFERVLDGMANVKAAGGDFTAVFVATAINSKDLLGSCEMAIALGAKSILYNRFNPGGEGLKHIEELQISKEILQSHLDTLESISENYGIGVHCAVPVPPCIIDTSQYKRLSFGWCPTGKSGAYYTIDPSGKMRPCNHSLSVLGDFRDQRFKDLKSSTQMQAFKSLLNEECKTCVHLSKCNGGCRAVSEQLNAAGKPKSLVPGIYDL</sequence>
<keyword evidence="6" id="KW-0411">Iron-sulfur</keyword>
<protein>
    <recommendedName>
        <fullName evidence="7">Radical SAM core domain-containing protein</fullName>
    </recommendedName>
</protein>
<dbReference type="SFLD" id="SFLDG01067">
    <property type="entry name" value="SPASM/twitch_domain_containing"/>
    <property type="match status" value="1"/>
</dbReference>
<evidence type="ECO:0000256" key="4">
    <source>
        <dbReference type="ARBA" id="ARBA00022723"/>
    </source>
</evidence>
<evidence type="ECO:0000259" key="7">
    <source>
        <dbReference type="PROSITE" id="PS51918"/>
    </source>
</evidence>
<dbReference type="GO" id="GO:0003824">
    <property type="term" value="F:catalytic activity"/>
    <property type="evidence" value="ECO:0007669"/>
    <property type="project" value="InterPro"/>
</dbReference>
<dbReference type="AlphaFoldDB" id="A0AAP2RDP5"/>
<dbReference type="Pfam" id="PF13186">
    <property type="entry name" value="SPASM"/>
    <property type="match status" value="1"/>
</dbReference>
<dbReference type="PROSITE" id="PS51918">
    <property type="entry name" value="RADICAL_SAM"/>
    <property type="match status" value="1"/>
</dbReference>
<evidence type="ECO:0000256" key="2">
    <source>
        <dbReference type="ARBA" id="ARBA00022485"/>
    </source>
</evidence>
<comment type="caution">
    <text evidence="8">The sequence shown here is derived from an EMBL/GenBank/DDBJ whole genome shotgun (WGS) entry which is preliminary data.</text>
</comment>
<feature type="domain" description="Radical SAM core" evidence="7">
    <location>
        <begin position="14"/>
        <end position="227"/>
    </location>
</feature>
<evidence type="ECO:0000313" key="9">
    <source>
        <dbReference type="Proteomes" id="UP001320159"/>
    </source>
</evidence>
<dbReference type="SFLD" id="SFLDG01386">
    <property type="entry name" value="main_SPASM_domain-containing"/>
    <property type="match status" value="1"/>
</dbReference>